<feature type="transmembrane region" description="Helical" evidence="5">
    <location>
        <begin position="213"/>
        <end position="233"/>
    </location>
</feature>
<evidence type="ECO:0000256" key="5">
    <source>
        <dbReference type="SAM" id="Phobius"/>
    </source>
</evidence>
<evidence type="ECO:0000256" key="3">
    <source>
        <dbReference type="ARBA" id="ARBA00022989"/>
    </source>
</evidence>
<gene>
    <name evidence="6" type="ORF">H8S08_04645</name>
</gene>
<comment type="caution">
    <text evidence="6">The sequence shown here is derived from an EMBL/GenBank/DDBJ whole genome shotgun (WGS) entry which is preliminary data.</text>
</comment>
<keyword evidence="2 5" id="KW-0812">Transmembrane</keyword>
<keyword evidence="4 5" id="KW-0472">Membrane</keyword>
<keyword evidence="3 5" id="KW-1133">Transmembrane helix</keyword>
<accession>A0ABR7CL13</accession>
<sequence length="238" mass="27529">MTLSERYTIFRYRLWRARRKLPLVLIPAGWIALWIAVPFSVYDGIVYAALCIACSLWGFLIRARALGTSAPLARKNAETAENGPAVFPTEGIYARMRYPLYTGNFLVWFGFILFVGVNWFIVAATAAYVACYLIVLSREEELMLHKYGEDFRIWCKQTPALIPNRRGKRYRTRKFSFLAILRGDFRNFWGMALLFLLTAILKRRMITFSWNDSWQIALAAAAALLLFLVGSLIRRKKF</sequence>
<reference evidence="6 7" key="1">
    <citation type="submission" date="2020-08" db="EMBL/GenBank/DDBJ databases">
        <title>Genome public.</title>
        <authorList>
            <person name="Liu C."/>
            <person name="Sun Q."/>
        </authorList>
    </citation>
    <scope>NUCLEOTIDE SEQUENCE [LARGE SCALE GENOMIC DNA]</scope>
    <source>
        <strain evidence="6 7">New-7</strain>
    </source>
</reference>
<dbReference type="Proteomes" id="UP000636891">
    <property type="component" value="Unassembled WGS sequence"/>
</dbReference>
<keyword evidence="7" id="KW-1185">Reference proteome</keyword>
<evidence type="ECO:0008006" key="8">
    <source>
        <dbReference type="Google" id="ProtNLM"/>
    </source>
</evidence>
<dbReference type="RefSeq" id="WP_101571957.1">
    <property type="nucleotide sequence ID" value="NZ_JACOOK010000002.1"/>
</dbReference>
<proteinExistence type="predicted"/>
<dbReference type="Pfam" id="PF04191">
    <property type="entry name" value="PEMT"/>
    <property type="match status" value="1"/>
</dbReference>
<evidence type="ECO:0000256" key="4">
    <source>
        <dbReference type="ARBA" id="ARBA00023136"/>
    </source>
</evidence>
<dbReference type="InterPro" id="IPR007318">
    <property type="entry name" value="Phopholipid_MeTrfase"/>
</dbReference>
<dbReference type="Gene3D" id="1.20.120.1630">
    <property type="match status" value="1"/>
</dbReference>
<feature type="transmembrane region" description="Helical" evidence="5">
    <location>
        <begin position="21"/>
        <end position="39"/>
    </location>
</feature>
<comment type="subcellular location">
    <subcellularLocation>
        <location evidence="1">Endomembrane system</location>
        <topology evidence="1">Multi-pass membrane protein</topology>
    </subcellularLocation>
</comment>
<protein>
    <recommendedName>
        <fullName evidence="8">Steroid 5-alpha reductase C-terminal domain-containing protein</fullName>
    </recommendedName>
</protein>
<evidence type="ECO:0000313" key="7">
    <source>
        <dbReference type="Proteomes" id="UP000636891"/>
    </source>
</evidence>
<organism evidence="6 7">
    <name type="scientific">Alistipes hominis</name>
    <dbReference type="NCBI Taxonomy" id="2763015"/>
    <lineage>
        <taxon>Bacteria</taxon>
        <taxon>Pseudomonadati</taxon>
        <taxon>Bacteroidota</taxon>
        <taxon>Bacteroidia</taxon>
        <taxon>Bacteroidales</taxon>
        <taxon>Rikenellaceae</taxon>
        <taxon>Alistipes</taxon>
    </lineage>
</organism>
<name>A0ABR7CL13_9BACT</name>
<feature type="transmembrane region" description="Helical" evidence="5">
    <location>
        <begin position="45"/>
        <end position="65"/>
    </location>
</feature>
<evidence type="ECO:0000256" key="1">
    <source>
        <dbReference type="ARBA" id="ARBA00004127"/>
    </source>
</evidence>
<feature type="transmembrane region" description="Helical" evidence="5">
    <location>
        <begin position="120"/>
        <end position="137"/>
    </location>
</feature>
<evidence type="ECO:0000313" key="6">
    <source>
        <dbReference type="EMBL" id="MBC5616309.1"/>
    </source>
</evidence>
<evidence type="ECO:0000256" key="2">
    <source>
        <dbReference type="ARBA" id="ARBA00022692"/>
    </source>
</evidence>
<dbReference type="EMBL" id="JACOOK010000002">
    <property type="protein sequence ID" value="MBC5616309.1"/>
    <property type="molecule type" value="Genomic_DNA"/>
</dbReference>